<feature type="region of interest" description="Disordered" evidence="1">
    <location>
        <begin position="206"/>
        <end position="230"/>
    </location>
</feature>
<sequence>MSPLSAKGLFWLSVTAVAVMLSLVVFATAKSCSGTVCTPYVAAVSGGTGCLRKNPINLRFVLQMAQENNYTVNGVLKSTATFAFTPCVDDIAALALNTAPFLAAGYAVTNNATPPVTSYYLTGNRSDKYLSVFGFGMSNQTTEPEVGVSTGAVLVAKNGLEACGDPTMVGVVTLLSLEIGLHKGYFNYVGQSGQTTTTIPNPNYNASMCGDESGSGGSRQTTTTTAPKANAAASSSDSIDYCSKTITVNVPAINVQPARVGFAPTCNAQDQCTLGDPDAYVCIGNVTGKKNCGLCYSNAATLAGNSSVTVWVSYVGTDRKNVVMTSSGDNPIYYSNFVRSGAFQTISSKFNSLIHGNFSVVGLNVNFAKK</sequence>
<evidence type="ECO:0000256" key="2">
    <source>
        <dbReference type="SAM" id="SignalP"/>
    </source>
</evidence>
<proteinExistence type="predicted"/>
<dbReference type="OrthoDB" id="271973at2759"/>
<feature type="chain" id="PRO_5005836291" evidence="2">
    <location>
        <begin position="30"/>
        <end position="370"/>
    </location>
</feature>
<evidence type="ECO:0000313" key="4">
    <source>
        <dbReference type="Proteomes" id="UP000037923"/>
    </source>
</evidence>
<dbReference type="Proteomes" id="UP000037923">
    <property type="component" value="Unassembled WGS sequence"/>
</dbReference>
<keyword evidence="2" id="KW-0732">Signal</keyword>
<organism evidence="3 4">
    <name type="scientific">Leptomonas pyrrhocoris</name>
    <name type="common">Firebug parasite</name>
    <dbReference type="NCBI Taxonomy" id="157538"/>
    <lineage>
        <taxon>Eukaryota</taxon>
        <taxon>Discoba</taxon>
        <taxon>Euglenozoa</taxon>
        <taxon>Kinetoplastea</taxon>
        <taxon>Metakinetoplastina</taxon>
        <taxon>Trypanosomatida</taxon>
        <taxon>Trypanosomatidae</taxon>
        <taxon>Leishmaniinae</taxon>
        <taxon>Leptomonas</taxon>
    </lineage>
</organism>
<gene>
    <name evidence="3" type="ORF">ABB37_03027</name>
</gene>
<dbReference type="OMA" id="RMNLRFM"/>
<dbReference type="VEuPathDB" id="TriTrypDB:LpyrH10_04_5770"/>
<reference evidence="3 4" key="1">
    <citation type="submission" date="2015-07" db="EMBL/GenBank/DDBJ databases">
        <title>High-quality genome of monoxenous trypanosomatid Leptomonas pyrrhocoris.</title>
        <authorList>
            <person name="Flegontov P."/>
            <person name="Butenko A."/>
            <person name="Firsov S."/>
            <person name="Vlcek C."/>
            <person name="Logacheva M.D."/>
            <person name="Field M."/>
            <person name="Filatov D."/>
            <person name="Flegontova O."/>
            <person name="Gerasimov E."/>
            <person name="Jackson A.P."/>
            <person name="Kelly S."/>
            <person name="Opperdoes F."/>
            <person name="O'Reilly A."/>
            <person name="Votypka J."/>
            <person name="Yurchenko V."/>
            <person name="Lukes J."/>
        </authorList>
    </citation>
    <scope>NUCLEOTIDE SEQUENCE [LARGE SCALE GENOMIC DNA]</scope>
    <source>
        <strain evidence="3">H10</strain>
    </source>
</reference>
<accession>A0A0M9G6F5</accession>
<comment type="caution">
    <text evidence="3">The sequence shown here is derived from an EMBL/GenBank/DDBJ whole genome shotgun (WGS) entry which is preliminary data.</text>
</comment>
<evidence type="ECO:0000256" key="1">
    <source>
        <dbReference type="SAM" id="MobiDB-lite"/>
    </source>
</evidence>
<name>A0A0M9G6F5_LEPPY</name>
<feature type="signal peptide" evidence="2">
    <location>
        <begin position="1"/>
        <end position="29"/>
    </location>
</feature>
<feature type="compositionally biased region" description="Low complexity" evidence="1">
    <location>
        <begin position="221"/>
        <end position="230"/>
    </location>
</feature>
<dbReference type="EMBL" id="LGTL01000004">
    <property type="protein sequence ID" value="KPA83383.1"/>
    <property type="molecule type" value="Genomic_DNA"/>
</dbReference>
<keyword evidence="4" id="KW-1185">Reference proteome</keyword>
<protein>
    <submittedName>
        <fullName evidence="3">Uncharacterized protein</fullName>
    </submittedName>
</protein>
<dbReference type="AlphaFoldDB" id="A0A0M9G6F5"/>
<dbReference type="RefSeq" id="XP_015661822.1">
    <property type="nucleotide sequence ID" value="XM_015800220.1"/>
</dbReference>
<evidence type="ECO:0000313" key="3">
    <source>
        <dbReference type="EMBL" id="KPA83383.1"/>
    </source>
</evidence>
<dbReference type="GeneID" id="26903318"/>